<keyword evidence="3" id="KW-1185">Reference proteome</keyword>
<reference evidence="2 3" key="1">
    <citation type="journal article" date="2018" name="Int. J. Syst. Evol. Microbiol.">
        <title>Rubneribacter badeniensis gen. nov., sp. nov. and Enteroscipio rubneri gen. nov., sp. nov., new members of the Eggerthellaceae isolated from human faeces.</title>
        <authorList>
            <person name="Danylec N."/>
            <person name="Gobl A."/>
            <person name="Stoll D.A."/>
            <person name="Hetzer B."/>
            <person name="Kulling S.E."/>
            <person name="Huch M."/>
        </authorList>
    </citation>
    <scope>NUCLEOTIDE SEQUENCE [LARGE SCALE GENOMIC DNA]</scope>
    <source>
        <strain evidence="2 3">ResAG-85</strain>
    </source>
</reference>
<name>A0A2K2U8Y5_9ACTN</name>
<keyword evidence="2" id="KW-0436">Ligase</keyword>
<proteinExistence type="predicted"/>
<accession>A0A2K2U8Y5</accession>
<evidence type="ECO:0000313" key="2">
    <source>
        <dbReference type="EMBL" id="PNV66630.1"/>
    </source>
</evidence>
<organism evidence="2 3">
    <name type="scientific">Rubneribacter badeniensis</name>
    <dbReference type="NCBI Taxonomy" id="2070688"/>
    <lineage>
        <taxon>Bacteria</taxon>
        <taxon>Bacillati</taxon>
        <taxon>Actinomycetota</taxon>
        <taxon>Coriobacteriia</taxon>
        <taxon>Eggerthellales</taxon>
        <taxon>Eggerthellaceae</taxon>
        <taxon>Rubneribacter</taxon>
    </lineage>
</organism>
<dbReference type="EMBL" id="DYZL01000234">
    <property type="protein sequence ID" value="HJH44417.1"/>
    <property type="molecule type" value="Genomic_DNA"/>
</dbReference>
<dbReference type="Proteomes" id="UP000236488">
    <property type="component" value="Unassembled WGS sequence"/>
</dbReference>
<reference evidence="1" key="2">
    <citation type="journal article" date="2021" name="PeerJ">
        <title>Extensive microbial diversity within the chicken gut microbiome revealed by metagenomics and culture.</title>
        <authorList>
            <person name="Gilroy R."/>
            <person name="Ravi A."/>
            <person name="Getino M."/>
            <person name="Pursley I."/>
            <person name="Horton D.L."/>
            <person name="Alikhan N.F."/>
            <person name="Baker D."/>
            <person name="Gharbi K."/>
            <person name="Hall N."/>
            <person name="Watson M."/>
            <person name="Adriaenssens E.M."/>
            <person name="Foster-Nyarko E."/>
            <person name="Jarju S."/>
            <person name="Secka A."/>
            <person name="Antonio M."/>
            <person name="Oren A."/>
            <person name="Chaudhuri R.R."/>
            <person name="La Ragione R."/>
            <person name="Hildebrand F."/>
            <person name="Pallen M.J."/>
        </authorList>
    </citation>
    <scope>NUCLEOTIDE SEQUENCE</scope>
    <source>
        <strain evidence="1">USAMLcec12-2067</strain>
    </source>
</reference>
<evidence type="ECO:0000313" key="1">
    <source>
        <dbReference type="EMBL" id="HJH44417.1"/>
    </source>
</evidence>
<sequence length="72" mass="7792">MSQGVSCPACGSEKLDVRRYDAMMVVRADLALFTLRCPRCGAVVSSMQRIPAELLDEVRFAAIEVGAGMGRE</sequence>
<gene>
    <name evidence="2" type="ORF">C2L80_00455</name>
    <name evidence="1" type="ORF">K8V16_11570</name>
</gene>
<dbReference type="AlphaFoldDB" id="A0A2K2U8Y5"/>
<dbReference type="RefSeq" id="WP_087195361.1">
    <property type="nucleotide sequence ID" value="NZ_DBEYRC010000157.1"/>
</dbReference>
<dbReference type="Proteomes" id="UP000789325">
    <property type="component" value="Unassembled WGS sequence"/>
</dbReference>
<reference evidence="1" key="3">
    <citation type="submission" date="2021-09" db="EMBL/GenBank/DDBJ databases">
        <authorList>
            <person name="Gilroy R."/>
        </authorList>
    </citation>
    <scope>NUCLEOTIDE SEQUENCE</scope>
    <source>
        <strain evidence="1">USAMLcec12-2067</strain>
    </source>
</reference>
<evidence type="ECO:0000313" key="3">
    <source>
        <dbReference type="Proteomes" id="UP000236488"/>
    </source>
</evidence>
<dbReference type="EMBL" id="PPEL01000001">
    <property type="protein sequence ID" value="PNV66630.1"/>
    <property type="molecule type" value="Genomic_DNA"/>
</dbReference>
<comment type="caution">
    <text evidence="2">The sequence shown here is derived from an EMBL/GenBank/DDBJ whole genome shotgun (WGS) entry which is preliminary data.</text>
</comment>
<dbReference type="GO" id="GO:0016874">
    <property type="term" value="F:ligase activity"/>
    <property type="evidence" value="ECO:0007669"/>
    <property type="project" value="UniProtKB-KW"/>
</dbReference>
<protein>
    <submittedName>
        <fullName evidence="2">UDP-N-acetylmuramoylalanyl-D-glutamate--2, 6-diaminopimelate ligase</fullName>
    </submittedName>
</protein>